<dbReference type="OrthoDB" id="9450734at2759"/>
<feature type="region of interest" description="Disordered" evidence="1">
    <location>
        <begin position="139"/>
        <end position="172"/>
    </location>
</feature>
<evidence type="ECO:0000313" key="3">
    <source>
        <dbReference type="EMBL" id="BAC33472.1"/>
    </source>
</evidence>
<dbReference type="AlphaFoldDB" id="Q8BX63"/>
<evidence type="ECO:0000313" key="4">
    <source>
        <dbReference type="MGI" id="MGI:2444790"/>
    </source>
</evidence>
<name>Q8BX63_MOUSE</name>
<reference evidence="3" key="6">
    <citation type="journal article" date="2002" name="Nature">
        <title>Analysis of the mouse transcriptome based on functional annotation of 60,770 full-length cDNAs.</title>
        <authorList>
            <consortium name="The FANTOM Consortium and the RIKEN Genome Exploration Research Group Phase I and II Team"/>
        </authorList>
    </citation>
    <scope>NUCLEOTIDE SEQUENCE</scope>
    <source>
        <strain evidence="3">C57BL/6J</strain>
        <tissue evidence="3">Cerebellum</tissue>
    </source>
</reference>
<dbReference type="BioGRID-ORCS" id="230991">
    <property type="hits" value="2 hits in 77 CRISPR screens"/>
</dbReference>
<reference evidence="3" key="4">
    <citation type="journal article" date="2001" name="Nature">
        <title>Functional annotation of a full-length mouse cDNA collection.</title>
        <authorList>
            <consortium name="The RIKEN Genome Exploration Research Group Phase II Team and the FANTOM Consortium"/>
        </authorList>
    </citation>
    <scope>NUCLEOTIDE SEQUENCE</scope>
    <source>
        <strain evidence="3">C57BL/6J</strain>
        <tissue evidence="3">Cerebellum</tissue>
    </source>
</reference>
<reference evidence="2" key="7">
    <citation type="journal article" date="2004" name="Genome Res.">
        <title>The status, quality, and expansion of the NIH full-length cDNA project: the Mammalian Gene Collection (MGC).</title>
        <authorList>
            <consortium name="The MGC Project Team"/>
            <person name="Gerhard D.S."/>
            <person name="Wagner L."/>
            <person name="Feingold E.A."/>
            <person name="Shenmen C.M."/>
            <person name="Grouse L.H."/>
            <person name="Schuler G."/>
            <person name="Klein S.L."/>
            <person name="Old S."/>
            <person name="Rasooly R."/>
            <person name="Good P."/>
            <person name="Guyer M."/>
            <person name="Peck A.M."/>
            <person name="Derge J.G."/>
            <person name="Lipman D."/>
            <person name="Collins F.S."/>
            <person name="Jang W."/>
            <person name="Sherry S."/>
            <person name="Feolo M."/>
            <person name="Misquitta L."/>
            <person name="Lee E."/>
            <person name="Rotmistrovsky K."/>
            <person name="Greenhut S.F."/>
            <person name="Schaefer C.F."/>
            <person name="Buetow K."/>
            <person name="Bonner T.I."/>
            <person name="Haussler D."/>
            <person name="Kent J."/>
            <person name="Kiekhaus M."/>
            <person name="Furey T."/>
            <person name="Brent M."/>
            <person name="Prange C."/>
            <person name="Schreiber K."/>
            <person name="Shapiro N."/>
            <person name="Bhat N.K."/>
            <person name="Hopkins R.F."/>
            <person name="Hsie F."/>
            <person name="Driscoll T."/>
            <person name="Soares M.B."/>
            <person name="Casavant T.L."/>
            <person name="Scheetz T.E."/>
            <person name="Brown-stein M.J."/>
            <person name="Usdin T.B."/>
            <person name="Toshiyuki S."/>
            <person name="Carninci P."/>
            <person name="Piao Y."/>
            <person name="Dudekula D.B."/>
            <person name="Ko M.S."/>
            <person name="Kawakami K."/>
            <person name="Suzuki Y."/>
            <person name="Sugano S."/>
            <person name="Gruber C.E."/>
            <person name="Smith M.R."/>
            <person name="Simmons B."/>
            <person name="Moore T."/>
            <person name="Waterman R."/>
            <person name="Johnson S.L."/>
            <person name="Ruan Y."/>
            <person name="Wei C.L."/>
            <person name="Mathavan S."/>
            <person name="Gunaratne P.H."/>
            <person name="Wu J."/>
            <person name="Garcia A.M."/>
            <person name="Hulyk S.W."/>
            <person name="Fuh E."/>
            <person name="Yuan Y."/>
            <person name="Sneed A."/>
            <person name="Kowis C."/>
            <person name="Hodgson A."/>
            <person name="Muzny D.M."/>
            <person name="McPherson J."/>
            <person name="Gibbs R.A."/>
            <person name="Fahey J."/>
            <person name="Helton E."/>
            <person name="Ketteman M."/>
            <person name="Madan A."/>
            <person name="Rodrigues S."/>
            <person name="Sanchez A."/>
            <person name="Whiting M."/>
            <person name="Madari A."/>
            <person name="Young A.C."/>
            <person name="Wetherby K.D."/>
            <person name="Granite S.J."/>
            <person name="Kwong P.N."/>
            <person name="Brinkley C.P."/>
            <person name="Pearson R.L."/>
            <person name="Bouffard G.G."/>
            <person name="Blakesly R.W."/>
            <person name="Green E.D."/>
            <person name="Dickson M.C."/>
            <person name="Rodriguez A.C."/>
            <person name="Grimwood J."/>
            <person name="Schmutz J."/>
            <person name="Myers R.M."/>
            <person name="Butterfield Y.S."/>
            <person name="Griffith M."/>
            <person name="Griffith O.L."/>
            <person name="Krzywinski M.I."/>
            <person name="Liao N."/>
            <person name="Morin R."/>
            <person name="Morrin R."/>
            <person name="Palmquist D."/>
            <person name="Petrescu A.S."/>
            <person name="Skalska U."/>
            <person name="Smailus D.E."/>
            <person name="Stott J.M."/>
            <person name="Schnerch A."/>
            <person name="Schein J.E."/>
            <person name="Jones S.J."/>
            <person name="Holt R.A."/>
            <person name="Baross A."/>
            <person name="Marra M.A."/>
            <person name="Clifton S."/>
            <person name="Makowski K.A."/>
            <person name="Bosak S."/>
            <person name="Malek J."/>
        </authorList>
    </citation>
    <scope>NUCLEOTIDE SEQUENCE [LARGE SCALE MRNA]</scope>
    <source>
        <tissue evidence="2">Brain</tissue>
    </source>
</reference>
<dbReference type="EMBL" id="BC147231">
    <property type="protein sequence ID" value="AAI47232.1"/>
    <property type="molecule type" value="mRNA"/>
</dbReference>
<evidence type="ECO:0000256" key="1">
    <source>
        <dbReference type="SAM" id="MobiDB-lite"/>
    </source>
</evidence>
<reference evidence="3" key="8">
    <citation type="journal article" date="2005" name="Science">
        <title>The Transcriptional Landscape of the Mammalian Genome.</title>
        <authorList>
            <consortium name="The FANTOM Consortium"/>
            <consortium name="Riken Genome Exploration Research Group and Genome Science Group (Genome Network Project Core Group)"/>
        </authorList>
    </citation>
    <scope>NUCLEOTIDE SEQUENCE</scope>
    <source>
        <strain evidence="3">C57BL/6J</strain>
        <tissue evidence="3">Cerebellum</tissue>
    </source>
</reference>
<dbReference type="EMBL" id="BC147232">
    <property type="protein sequence ID" value="AAI47233.1"/>
    <property type="molecule type" value="mRNA"/>
</dbReference>
<protein>
    <submittedName>
        <fullName evidence="3">Uncharacterized protein</fullName>
    </submittedName>
</protein>
<reference evidence="3" key="5">
    <citation type="submission" date="2001-07" db="EMBL/GenBank/DDBJ databases">
        <authorList>
            <person name="Adachi J."/>
            <person name="Aizawa K."/>
            <person name="Akimura T."/>
            <person name="Arakawa T."/>
            <person name="Bono H."/>
            <person name="Carninci P."/>
            <person name="Fukuda S."/>
            <person name="Furuno M."/>
            <person name="Hanagaki T."/>
            <person name="Hara A."/>
            <person name="Hashizume W."/>
            <person name="Hayashida K."/>
            <person name="Hayatsu N."/>
            <person name="Hiramoto K."/>
            <person name="Hiraoka T."/>
            <person name="Hirozane T."/>
            <person name="Hori F."/>
            <person name="Imotani K."/>
            <person name="Ishii Y."/>
            <person name="Itoh M."/>
            <person name="Kagawa I."/>
            <person name="Kasukawa T."/>
            <person name="Katoh H."/>
            <person name="Kawai J."/>
            <person name="Kojima Y."/>
            <person name="Kondo S."/>
            <person name="Konno H."/>
            <person name="Kouda M."/>
            <person name="Koya S."/>
            <person name="Kurihara C."/>
            <person name="Matsuyama T."/>
            <person name="Miyazaki A."/>
            <person name="Murata M."/>
            <person name="Nakamura M."/>
            <person name="Nishi K."/>
            <person name="Nomura K."/>
            <person name="Numazaki R."/>
            <person name="Ohno M."/>
            <person name="Ohsato N."/>
            <person name="Okazaki Y."/>
            <person name="Saito R."/>
            <person name="Saitoh H."/>
            <person name="Sakai C."/>
            <person name="Sakai K."/>
            <person name="Sakazume N."/>
            <person name="Sano H."/>
            <person name="Sasaki D."/>
            <person name="Shibata K."/>
            <person name="Shinagawa A."/>
            <person name="Shiraki T."/>
            <person name="Sogabe Y."/>
            <person name="Tagami M."/>
            <person name="Tagawa A."/>
            <person name="Takahashi F."/>
            <person name="Takaku-Akahira S."/>
            <person name="Takeda Y."/>
            <person name="Tanaka T."/>
            <person name="Tomaru A."/>
            <person name="Toya T."/>
            <person name="Yasunishi A."/>
            <person name="Muramatsu M."/>
            <person name="Hayashizaki Y."/>
        </authorList>
    </citation>
    <scope>NUCLEOTIDE SEQUENCE</scope>
    <source>
        <strain evidence="3">C57BL/6J</strain>
        <tissue evidence="3">Cerebellum</tissue>
    </source>
</reference>
<feature type="compositionally biased region" description="Basic residues" evidence="1">
    <location>
        <begin position="143"/>
        <end position="162"/>
    </location>
</feature>
<reference evidence="3" key="3">
    <citation type="journal article" date="2000" name="Genome Res.">
        <title>RIKEN integrated sequence analysis (RISA) system--384-format sequencing pipeline with 384 multicapillary sequencer.</title>
        <authorList>
            <person name="Shibata K."/>
            <person name="Itoh M."/>
            <person name="Aizawa K."/>
            <person name="Nagaoka S."/>
            <person name="Sasaki N."/>
            <person name="Carninci P."/>
            <person name="Konno H."/>
            <person name="Akiyama J."/>
            <person name="Nishi K."/>
            <person name="Kitsunai T."/>
            <person name="Tashiro H."/>
            <person name="Itoh M."/>
            <person name="Sumi N."/>
            <person name="Ishii Y."/>
            <person name="Nakamura S."/>
            <person name="Hazama M."/>
            <person name="Nishine T."/>
            <person name="Harada A."/>
            <person name="Yamamoto R."/>
            <person name="Matsumoto H."/>
            <person name="Sakaguchi S."/>
            <person name="Ikegami T."/>
            <person name="Kashiwagi K."/>
            <person name="Fujiwake S."/>
            <person name="Inoue K."/>
            <person name="Togawa Y."/>
            <person name="Izawa M."/>
            <person name="Ohara E."/>
            <person name="Watahiki M."/>
            <person name="Yoneda Y."/>
            <person name="Ishikawa T."/>
            <person name="Ozawa K."/>
            <person name="Tanaka T."/>
            <person name="Matsuura S."/>
            <person name="Kawai J."/>
            <person name="Okazaki Y."/>
            <person name="Muramatsu M."/>
            <person name="Inoue Y."/>
            <person name="Kira A."/>
            <person name="Hayashizaki Y."/>
        </authorList>
    </citation>
    <scope>NUCLEOTIDE SEQUENCE</scope>
    <source>
        <strain evidence="3">C57BL/6J</strain>
        <tissue evidence="3">Cerebellum</tissue>
    </source>
</reference>
<dbReference type="EMBL" id="AK048841">
    <property type="protein sequence ID" value="BAC33472.1"/>
    <property type="molecule type" value="mRNA"/>
</dbReference>
<dbReference type="KEGG" id="mmu:230991"/>
<reference evidence="3" key="9">
    <citation type="journal article" date="2005" name="Science">
        <title>Antisense Transcription in the Mammalian Transcriptome.</title>
        <authorList>
            <consortium name="RIKEN Genome Exploration Research Group and Genome Science Group (Genome Network Project Core Group) and the FANTOM Consortium"/>
        </authorList>
    </citation>
    <scope>NUCLEOTIDE SEQUENCE</scope>
    <source>
        <strain evidence="3">C57BL/6J</strain>
        <tissue evidence="3">Cerebellum</tissue>
    </source>
</reference>
<organism evidence="3">
    <name type="scientific">Mus musculus</name>
    <name type="common">Mouse</name>
    <dbReference type="NCBI Taxonomy" id="10090"/>
    <lineage>
        <taxon>Eukaryota</taxon>
        <taxon>Metazoa</taxon>
        <taxon>Chordata</taxon>
        <taxon>Craniata</taxon>
        <taxon>Vertebrata</taxon>
        <taxon>Euteleostomi</taxon>
        <taxon>Mammalia</taxon>
        <taxon>Eutheria</taxon>
        <taxon>Euarchontoglires</taxon>
        <taxon>Glires</taxon>
        <taxon>Rodentia</taxon>
        <taxon>Myomorpha</taxon>
        <taxon>Muroidea</taxon>
        <taxon>Muridae</taxon>
        <taxon>Murinae</taxon>
        <taxon>Mus</taxon>
        <taxon>Mus</taxon>
    </lineage>
</organism>
<dbReference type="RefSeq" id="NP_848814.3">
    <property type="nucleotide sequence ID" value="NM_178699.4"/>
</dbReference>
<dbReference type="CTD" id="643988"/>
<dbReference type="GeneID" id="230991"/>
<proteinExistence type="evidence at transcript level"/>
<reference evidence="3" key="2">
    <citation type="journal article" date="2000" name="Genome Res.">
        <title>Normalization and subtraction of cap-trapper-selected cDNAs to prepare full-length cDNA libraries for rapid discovery of new genes.</title>
        <authorList>
            <person name="Carninci P."/>
            <person name="Shibata Y."/>
            <person name="Hayatsu N."/>
            <person name="Sugahara Y."/>
            <person name="Shibata K."/>
            <person name="Itoh M."/>
            <person name="Konno H."/>
            <person name="Okazaki Y."/>
            <person name="Muramatsu M."/>
            <person name="Hayashizaki Y."/>
        </authorList>
    </citation>
    <scope>NUCLEOTIDE SEQUENCE</scope>
    <source>
        <strain evidence="3">C57BL/6J</strain>
        <tissue evidence="3">Cerebellum</tissue>
    </source>
</reference>
<sequence length="230" mass="24349">MRATVRRRCGPDAAGLGAGPRRALVPLQGAVRGPRDGRWAPVLSQPRSGFPLPDAGLRNVGLGGWLAARPRPAQSQRAAAVAPGSCRGAPRARLRAKLLVAWHLYALPLRSRAFGCLLPRLPATGRARQRALPLVPAAAAAARRGRRRPARAGRVRGVHRRTGSYAGDRGGHDGGRRLHLCHAGGHLPAGGLHHREPHAPDLPATQSAQAALKRKATRPPGFHLPSALRP</sequence>
<dbReference type="DNASU" id="230991"/>
<dbReference type="AGR" id="MGI:2444790"/>
<accession>Q8BX63</accession>
<dbReference type="MGI" id="MGI:2444790">
    <property type="gene designation" value="Fndc10"/>
</dbReference>
<evidence type="ECO:0000313" key="2">
    <source>
        <dbReference type="EMBL" id="AAI47232.1"/>
    </source>
</evidence>
<feature type="region of interest" description="Disordered" evidence="1">
    <location>
        <begin position="187"/>
        <end position="230"/>
    </location>
</feature>
<reference evidence="3" key="1">
    <citation type="journal article" date="1999" name="Methods Enzymol.">
        <title>High-efficiency full-length cDNA cloning.</title>
        <authorList>
            <person name="Carninci P."/>
            <person name="Hayashizaki Y."/>
        </authorList>
    </citation>
    <scope>NUCLEOTIDE SEQUENCE</scope>
    <source>
        <strain evidence="3">C57BL/6J</strain>
        <tissue evidence="3">Cerebellum</tissue>
    </source>
</reference>
<gene>
    <name evidence="4" type="primary">Fndc10</name>
    <name evidence="2" type="synonym">B930041F14Rik</name>
</gene>